<keyword evidence="1" id="KW-0472">Membrane</keyword>
<evidence type="ECO:0000313" key="4">
    <source>
        <dbReference type="Proteomes" id="UP000315369"/>
    </source>
</evidence>
<feature type="transmembrane region" description="Helical" evidence="1">
    <location>
        <begin position="185"/>
        <end position="207"/>
    </location>
</feature>
<dbReference type="Proteomes" id="UP000315369">
    <property type="component" value="Unassembled WGS sequence"/>
</dbReference>
<dbReference type="Gene3D" id="1.25.40.590">
    <property type="entry name" value="Type IV / VI secretion system, DotU"/>
    <property type="match status" value="1"/>
</dbReference>
<evidence type="ECO:0000256" key="1">
    <source>
        <dbReference type="SAM" id="Phobius"/>
    </source>
</evidence>
<gene>
    <name evidence="3" type="ORF">FJV41_41815</name>
</gene>
<dbReference type="PANTHER" id="PTHR38033:SF1">
    <property type="entry name" value="DOTU FAMILY TYPE IV_VI SECRETION SYSTEM PROTEIN"/>
    <property type="match status" value="1"/>
</dbReference>
<dbReference type="InterPro" id="IPR038522">
    <property type="entry name" value="T4/T6SS_DotU_sf"/>
</dbReference>
<organism evidence="3 4">
    <name type="scientific">Myxococcus llanfairpwllgwyngyllgogerychwyrndrobwllllantysiliogogogochensis</name>
    <dbReference type="NCBI Taxonomy" id="2590453"/>
    <lineage>
        <taxon>Bacteria</taxon>
        <taxon>Pseudomonadati</taxon>
        <taxon>Myxococcota</taxon>
        <taxon>Myxococcia</taxon>
        <taxon>Myxococcales</taxon>
        <taxon>Cystobacterineae</taxon>
        <taxon>Myxococcaceae</taxon>
        <taxon>Myxococcus</taxon>
    </lineage>
</organism>
<dbReference type="RefSeq" id="WP_141648214.1">
    <property type="nucleotide sequence ID" value="NZ_VIFM01000292.1"/>
</dbReference>
<feature type="domain" description="Type IV / VI secretion system DotU" evidence="2">
    <location>
        <begin position="6"/>
        <end position="205"/>
    </location>
</feature>
<comment type="caution">
    <text evidence="3">The sequence shown here is derived from an EMBL/GenBank/DDBJ whole genome shotgun (WGS) entry which is preliminary data.</text>
</comment>
<dbReference type="AlphaFoldDB" id="A0A540WLR7"/>
<evidence type="ECO:0000259" key="2">
    <source>
        <dbReference type="Pfam" id="PF09850"/>
    </source>
</evidence>
<keyword evidence="4" id="KW-1185">Reference proteome</keyword>
<dbReference type="PANTHER" id="PTHR38033">
    <property type="entry name" value="MEMBRANE PROTEIN-RELATED"/>
    <property type="match status" value="1"/>
</dbReference>
<sequence>MDRVTEATKDCFDAAIHLRGSEAAAIPPPETLYHRLRGVVDELLRRAAVLGFSHQDAQDMAYAMVALIDEVVLSRPEEYRQFWMTNPLQLHYFNENIAGDGFFARLDLVRKDPHRAEVLQVYYLCMLFGFQGRYRIRGGELELMTLIDTVKKDLERARPFDFDVLSPHGDRPTDSLLSKRRKTPMLALSAGSLAVAVLFYGVLQFFLKDKVDELKGRIELHAAKNVAGTLAPPQAGANPGGTQ</sequence>
<dbReference type="InterPro" id="IPR017732">
    <property type="entry name" value="T4/T6SS_DotU"/>
</dbReference>
<protein>
    <submittedName>
        <fullName evidence="3">DotU family type IV/VI secretion system protein</fullName>
    </submittedName>
</protein>
<evidence type="ECO:0000313" key="3">
    <source>
        <dbReference type="EMBL" id="TQF09980.1"/>
    </source>
</evidence>
<name>A0A540WLR7_9BACT</name>
<keyword evidence="1" id="KW-1133">Transmembrane helix</keyword>
<dbReference type="OrthoDB" id="345640at2"/>
<dbReference type="NCBIfam" id="TIGR03349">
    <property type="entry name" value="IV_VI_DotU"/>
    <property type="match status" value="1"/>
</dbReference>
<reference evidence="3 4" key="1">
    <citation type="submission" date="2019-06" db="EMBL/GenBank/DDBJ databases">
        <authorList>
            <person name="Livingstone P."/>
            <person name="Whitworth D."/>
        </authorList>
    </citation>
    <scope>NUCLEOTIDE SEQUENCE [LARGE SCALE GENOMIC DNA]</scope>
    <source>
        <strain evidence="3 4">AM401</strain>
    </source>
</reference>
<keyword evidence="1" id="KW-0812">Transmembrane</keyword>
<accession>A0A540WLR7</accession>
<dbReference type="Pfam" id="PF09850">
    <property type="entry name" value="DotU"/>
    <property type="match status" value="1"/>
</dbReference>
<dbReference type="EMBL" id="VIFM01000292">
    <property type="protein sequence ID" value="TQF09980.1"/>
    <property type="molecule type" value="Genomic_DNA"/>
</dbReference>
<proteinExistence type="predicted"/>